<accession>A0A8J2VCG8</accession>
<evidence type="ECO:0000256" key="1">
    <source>
        <dbReference type="SAM" id="SignalP"/>
    </source>
</evidence>
<protein>
    <submittedName>
        <fullName evidence="2">Uncharacterized protein</fullName>
    </submittedName>
</protein>
<feature type="signal peptide" evidence="1">
    <location>
        <begin position="1"/>
        <end position="19"/>
    </location>
</feature>
<keyword evidence="1" id="KW-0732">Signal</keyword>
<reference evidence="2" key="2">
    <citation type="submission" date="2020-09" db="EMBL/GenBank/DDBJ databases">
        <authorList>
            <person name="Sun Q."/>
            <person name="Zhou Y."/>
        </authorList>
    </citation>
    <scope>NUCLEOTIDE SEQUENCE</scope>
    <source>
        <strain evidence="2">CGMCC 1.12924</strain>
    </source>
</reference>
<name>A0A8J2VCG8_9FLAO</name>
<organism evidence="2 3">
    <name type="scientific">Planktosalinus lacus</name>
    <dbReference type="NCBI Taxonomy" id="1526573"/>
    <lineage>
        <taxon>Bacteria</taxon>
        <taxon>Pseudomonadati</taxon>
        <taxon>Bacteroidota</taxon>
        <taxon>Flavobacteriia</taxon>
        <taxon>Flavobacteriales</taxon>
        <taxon>Flavobacteriaceae</taxon>
        <taxon>Planktosalinus</taxon>
    </lineage>
</organism>
<comment type="caution">
    <text evidence="2">The sequence shown here is derived from an EMBL/GenBank/DDBJ whole genome shotgun (WGS) entry which is preliminary data.</text>
</comment>
<feature type="chain" id="PRO_5035308851" evidence="1">
    <location>
        <begin position="20"/>
        <end position="341"/>
    </location>
</feature>
<gene>
    <name evidence="2" type="ORF">GCM10011312_25780</name>
</gene>
<dbReference type="RefSeq" id="WP_188443199.1">
    <property type="nucleotide sequence ID" value="NZ_BMGK01000013.1"/>
</dbReference>
<dbReference type="InterPro" id="IPR046495">
    <property type="entry name" value="DUF6588"/>
</dbReference>
<dbReference type="Proteomes" id="UP000652231">
    <property type="component" value="Unassembled WGS sequence"/>
</dbReference>
<sequence>MKKIAFIVLVISVSSTTYAQNQLEDLLAAGIEDAQRFASGYISPAAESVIYNLSGGWLQTAEVKKPLKFELSVIGNVSFVNEEHKAFTLNSSEYNNLYFRDGSISKEVGTAFGENNPDVIVYAIVTDETGAFQEEVEFELPQGLASENVNMLPTAFLQARLGIFKATELKVRYFPKVDYEDVKTGLIGVGLQHEFTQWLPVEKAFPVAIAGFVGFTNFNGNFDFTDSQIIEGSNQQFEVRQNSWLFQIHASTKLKIINFYGGLGYVTGTSDFDVLGTYTVRAGTPLFESQSTFDDPFSVKNKVSGIKANLGTQLQLGFFSIFAEYNIAEYNTAAAGIGFGI</sequence>
<evidence type="ECO:0000313" key="2">
    <source>
        <dbReference type="EMBL" id="GGE01159.1"/>
    </source>
</evidence>
<proteinExistence type="predicted"/>
<dbReference type="EMBL" id="BMGK01000013">
    <property type="protein sequence ID" value="GGE01159.1"/>
    <property type="molecule type" value="Genomic_DNA"/>
</dbReference>
<dbReference type="Pfam" id="PF20230">
    <property type="entry name" value="DUF6588"/>
    <property type="match status" value="1"/>
</dbReference>
<evidence type="ECO:0000313" key="3">
    <source>
        <dbReference type="Proteomes" id="UP000652231"/>
    </source>
</evidence>
<reference evidence="2" key="1">
    <citation type="journal article" date="2014" name="Int. J. Syst. Evol. Microbiol.">
        <title>Complete genome sequence of Corynebacterium casei LMG S-19264T (=DSM 44701T), isolated from a smear-ripened cheese.</title>
        <authorList>
            <consortium name="US DOE Joint Genome Institute (JGI-PGF)"/>
            <person name="Walter F."/>
            <person name="Albersmeier A."/>
            <person name="Kalinowski J."/>
            <person name="Ruckert C."/>
        </authorList>
    </citation>
    <scope>NUCLEOTIDE SEQUENCE</scope>
    <source>
        <strain evidence="2">CGMCC 1.12924</strain>
    </source>
</reference>
<dbReference type="AlphaFoldDB" id="A0A8J2VCG8"/>
<keyword evidence="3" id="KW-1185">Reference proteome</keyword>